<feature type="transmembrane region" description="Helical" evidence="1">
    <location>
        <begin position="6"/>
        <end position="26"/>
    </location>
</feature>
<keyword evidence="1" id="KW-1133">Transmembrane helix</keyword>
<proteinExistence type="predicted"/>
<dbReference type="InterPro" id="IPR021486">
    <property type="entry name" value="DUF3139"/>
</dbReference>
<accession>A0AAX2EF34</accession>
<gene>
    <name evidence="2" type="ORF">SAMN04489762_1721</name>
</gene>
<dbReference type="EMBL" id="FOCD01000002">
    <property type="protein sequence ID" value="SEN21820.1"/>
    <property type="molecule type" value="Genomic_DNA"/>
</dbReference>
<evidence type="ECO:0000256" key="1">
    <source>
        <dbReference type="SAM" id="Phobius"/>
    </source>
</evidence>
<dbReference type="RefSeq" id="WP_164493429.1">
    <property type="nucleotide sequence ID" value="NZ_FOCD01000002.1"/>
</dbReference>
<reference evidence="2 3" key="1">
    <citation type="submission" date="2016-10" db="EMBL/GenBank/DDBJ databases">
        <authorList>
            <person name="Varghese N."/>
            <person name="Submissions S."/>
        </authorList>
    </citation>
    <scope>NUCLEOTIDE SEQUENCE [LARGE SCALE GENOMIC DNA]</scope>
    <source>
        <strain evidence="2 3">DSM 21619</strain>
    </source>
</reference>
<sequence length="112" mass="13154">MKKILLISIPILLFLTVIVIWVYFLANGVPWEKEAANNLVYKQLGISDTDLKSKDLEWESKSGKYEVYLVYKDEPNLTYSYIHRRDLNKILLLSIHDNKTDLDIVTGKYQLY</sequence>
<name>A0AAX2EF34_9BACI</name>
<dbReference type="Proteomes" id="UP000199735">
    <property type="component" value="Unassembled WGS sequence"/>
</dbReference>
<protein>
    <recommendedName>
        <fullName evidence="4">DUF3139 domain-containing protein</fullName>
    </recommendedName>
</protein>
<keyword evidence="1" id="KW-0472">Membrane</keyword>
<comment type="caution">
    <text evidence="2">The sequence shown here is derived from an EMBL/GenBank/DDBJ whole genome shotgun (WGS) entry which is preliminary data.</text>
</comment>
<organism evidence="2 3">
    <name type="scientific">Terribacillus saccharophilus</name>
    <dbReference type="NCBI Taxonomy" id="361277"/>
    <lineage>
        <taxon>Bacteria</taxon>
        <taxon>Bacillati</taxon>
        <taxon>Bacillota</taxon>
        <taxon>Bacilli</taxon>
        <taxon>Bacillales</taxon>
        <taxon>Bacillaceae</taxon>
        <taxon>Terribacillus</taxon>
    </lineage>
</organism>
<keyword evidence="1" id="KW-0812">Transmembrane</keyword>
<evidence type="ECO:0000313" key="3">
    <source>
        <dbReference type="Proteomes" id="UP000199735"/>
    </source>
</evidence>
<dbReference type="AlphaFoldDB" id="A0AAX2EF34"/>
<dbReference type="Pfam" id="PF11337">
    <property type="entry name" value="DUF3139"/>
    <property type="match status" value="1"/>
</dbReference>
<evidence type="ECO:0008006" key="4">
    <source>
        <dbReference type="Google" id="ProtNLM"/>
    </source>
</evidence>
<evidence type="ECO:0000313" key="2">
    <source>
        <dbReference type="EMBL" id="SEN21820.1"/>
    </source>
</evidence>